<comment type="similarity">
    <text evidence="1 7">Belongs to the NMD3 family.</text>
</comment>
<feature type="domain" description="Nmd3 N-terminal" evidence="9">
    <location>
        <begin position="14"/>
        <end position="242"/>
    </location>
</feature>
<dbReference type="InterPro" id="IPR048898">
    <property type="entry name" value="OB_NMD3"/>
</dbReference>
<proteinExistence type="inferred from homology"/>
<dbReference type="Pfam" id="PF21193">
    <property type="entry name" value="NMD_SH3"/>
    <property type="match status" value="1"/>
</dbReference>
<comment type="subcellular location">
    <subcellularLocation>
        <location evidence="7">Cytoplasm</location>
    </subcellularLocation>
    <subcellularLocation>
        <location evidence="7">Nucleus</location>
    </subcellularLocation>
</comment>
<dbReference type="InterPro" id="IPR007064">
    <property type="entry name" value="Nmd3_N"/>
</dbReference>
<dbReference type="GO" id="GO:0015031">
    <property type="term" value="P:protein transport"/>
    <property type="evidence" value="ECO:0007669"/>
    <property type="project" value="UniProtKB-KW"/>
</dbReference>
<keyword evidence="6 7" id="KW-0539">Nucleus</keyword>
<protein>
    <recommendedName>
        <fullName evidence="2 7">60S ribosomal export protein NMD3</fullName>
    </recommendedName>
</protein>
<evidence type="ECO:0000256" key="4">
    <source>
        <dbReference type="ARBA" id="ARBA00022490"/>
    </source>
</evidence>
<dbReference type="Proteomes" id="UP001194580">
    <property type="component" value="Unassembled WGS sequence"/>
</dbReference>
<dbReference type="GO" id="GO:0005634">
    <property type="term" value="C:nucleus"/>
    <property type="evidence" value="ECO:0007669"/>
    <property type="project" value="UniProtKB-SubCell"/>
</dbReference>
<dbReference type="Pfam" id="PF21192">
    <property type="entry name" value="OB_NMD3"/>
    <property type="match status" value="1"/>
</dbReference>
<dbReference type="GO" id="GO:0043023">
    <property type="term" value="F:ribosomal large subunit binding"/>
    <property type="evidence" value="ECO:0007669"/>
    <property type="project" value="InterPro"/>
</dbReference>
<keyword evidence="5 7" id="KW-0653">Protein transport</keyword>
<accession>A0AAD4DLH9</accession>
<dbReference type="Pfam" id="PF04981">
    <property type="entry name" value="NMD3"/>
    <property type="match status" value="1"/>
</dbReference>
<evidence type="ECO:0000313" key="13">
    <source>
        <dbReference type="Proteomes" id="UP001194580"/>
    </source>
</evidence>
<dbReference type="InterPro" id="IPR039768">
    <property type="entry name" value="Nmd3"/>
</dbReference>
<evidence type="ECO:0000256" key="5">
    <source>
        <dbReference type="ARBA" id="ARBA00022927"/>
    </source>
</evidence>
<dbReference type="EMBL" id="JAAAIL010000030">
    <property type="protein sequence ID" value="KAG0281141.1"/>
    <property type="molecule type" value="Genomic_DNA"/>
</dbReference>
<evidence type="ECO:0000259" key="11">
    <source>
        <dbReference type="Pfam" id="PF21193"/>
    </source>
</evidence>
<dbReference type="InterPro" id="IPR048899">
    <property type="entry name" value="NMD_SH3"/>
</dbReference>
<organism evidence="12 13">
    <name type="scientific">Linnemannia exigua</name>
    <dbReference type="NCBI Taxonomy" id="604196"/>
    <lineage>
        <taxon>Eukaryota</taxon>
        <taxon>Fungi</taxon>
        <taxon>Fungi incertae sedis</taxon>
        <taxon>Mucoromycota</taxon>
        <taxon>Mortierellomycotina</taxon>
        <taxon>Mortierellomycetes</taxon>
        <taxon>Mortierellales</taxon>
        <taxon>Mortierellaceae</taxon>
        <taxon>Linnemannia</taxon>
    </lineage>
</organism>
<evidence type="ECO:0000256" key="8">
    <source>
        <dbReference type="SAM" id="MobiDB-lite"/>
    </source>
</evidence>
<dbReference type="PANTHER" id="PTHR12746">
    <property type="entry name" value="NONSENSE-MEDIATED MRNA DECAY PROTEIN 3"/>
    <property type="match status" value="1"/>
</dbReference>
<feature type="compositionally biased region" description="Acidic residues" evidence="8">
    <location>
        <begin position="497"/>
        <end position="516"/>
    </location>
</feature>
<comment type="caution">
    <text evidence="12">The sequence shown here is derived from an EMBL/GenBank/DDBJ whole genome shotgun (WGS) entry which is preliminary data.</text>
</comment>
<evidence type="ECO:0000259" key="10">
    <source>
        <dbReference type="Pfam" id="PF21192"/>
    </source>
</evidence>
<evidence type="ECO:0000313" key="12">
    <source>
        <dbReference type="EMBL" id="KAG0281141.1"/>
    </source>
</evidence>
<evidence type="ECO:0000259" key="9">
    <source>
        <dbReference type="Pfam" id="PF04981"/>
    </source>
</evidence>
<gene>
    <name evidence="12" type="ORF">BGZ95_006440</name>
</gene>
<evidence type="ECO:0000256" key="6">
    <source>
        <dbReference type="ARBA" id="ARBA00023242"/>
    </source>
</evidence>
<keyword evidence="13" id="KW-1185">Reference proteome</keyword>
<sequence length="516" mass="59160">MEYHPELTTQQILCCSCGTTIPPNPTNMCINCIRNQVDITEGIPKHATICFCRNCERYLQPPMLWVACQLESRELLALCLKKLKGLNKVRLVDAGFIWTEPHSKRIKLKLTIQKEVFTSTILQQIFEVEFVVSHQQCDDCAKVMAQNTWKAMVQVRQKVDHKRTFLYLEQLIIKHSAHKDTINIKECKDGLDFYYASRSHALKMVEFLSAITPLKSKASEQLISTDIHSGTSNYKFSYSIELVPICKDDLLCLPPKIAKSMGNINPLVICYRIGNSVHVMDVNTLAVAEISTQTYWRTPFQALASVKQMAEYYVLDVEPCGPVRGKYVLADIQVARAQDVGRNDTTFFARSHLGGILNPGDSVMGYDIGSSNFNNDAFDGLHRGSLPDVILIKKAYPSHRKRNKGRNWELRQLHKEEEDMAPRKQDQERIEQDYEMFLRDLEEDPELRSTVNLYKADKPKKEGDYAMVEESDSDYEDEDFPEIQLDELLDNLKLDDGPDNEYDSDQNQDGEDMMMD</sequence>
<keyword evidence="3 7" id="KW-0813">Transport</keyword>
<dbReference type="GO" id="GO:0000055">
    <property type="term" value="P:ribosomal large subunit export from nucleus"/>
    <property type="evidence" value="ECO:0007669"/>
    <property type="project" value="TreeGrafter"/>
</dbReference>
<feature type="domain" description="60S ribosomal export protein NMD3 SH3" evidence="11">
    <location>
        <begin position="245"/>
        <end position="292"/>
    </location>
</feature>
<reference evidence="12" key="1">
    <citation type="journal article" date="2020" name="Fungal Divers.">
        <title>Resolving the Mortierellaceae phylogeny through synthesis of multi-gene phylogenetics and phylogenomics.</title>
        <authorList>
            <person name="Vandepol N."/>
            <person name="Liber J."/>
            <person name="Desiro A."/>
            <person name="Na H."/>
            <person name="Kennedy M."/>
            <person name="Barry K."/>
            <person name="Grigoriev I.V."/>
            <person name="Miller A.N."/>
            <person name="O'Donnell K."/>
            <person name="Stajich J.E."/>
            <person name="Bonito G."/>
        </authorList>
    </citation>
    <scope>NUCLEOTIDE SEQUENCE</scope>
    <source>
        <strain evidence="12">NRRL 28262</strain>
    </source>
</reference>
<feature type="region of interest" description="Disordered" evidence="8">
    <location>
        <begin position="406"/>
        <end position="427"/>
    </location>
</feature>
<feature type="region of interest" description="Disordered" evidence="8">
    <location>
        <begin position="492"/>
        <end position="516"/>
    </location>
</feature>
<evidence type="ECO:0000256" key="7">
    <source>
        <dbReference type="RuleBase" id="RU364108"/>
    </source>
</evidence>
<evidence type="ECO:0000256" key="3">
    <source>
        <dbReference type="ARBA" id="ARBA00022448"/>
    </source>
</evidence>
<dbReference type="PANTHER" id="PTHR12746:SF2">
    <property type="entry name" value="60S RIBOSOMAL EXPORT PROTEIN NMD3"/>
    <property type="match status" value="1"/>
</dbReference>
<keyword evidence="4 7" id="KW-0963">Cytoplasm</keyword>
<name>A0AAD4DLH9_9FUNG</name>
<dbReference type="GO" id="GO:0005737">
    <property type="term" value="C:cytoplasm"/>
    <property type="evidence" value="ECO:0007669"/>
    <property type="project" value="UniProtKB-SubCell"/>
</dbReference>
<comment type="function">
    <text evidence="7">Acts as an adapter for the XPO1/CRM1-mediated export of the 60S ribosomal subunit.</text>
</comment>
<feature type="domain" description="60S ribosomal export protein NMD3 OB-fold" evidence="10">
    <location>
        <begin position="309"/>
        <end position="394"/>
    </location>
</feature>
<evidence type="ECO:0000256" key="2">
    <source>
        <dbReference type="ARBA" id="ARBA00017035"/>
    </source>
</evidence>
<dbReference type="AlphaFoldDB" id="A0AAD4DLH9"/>
<evidence type="ECO:0000256" key="1">
    <source>
        <dbReference type="ARBA" id="ARBA00009794"/>
    </source>
</evidence>